<feature type="region of interest" description="Disordered" evidence="1">
    <location>
        <begin position="1"/>
        <end position="302"/>
    </location>
</feature>
<sequence length="570" mass="61881">MPIPSLTSSLKTRVQSGKAKESKASKSSPNPPPESREERSRVRAATTASIHHTSAVEGSKKQRHLPQPGELKYTSCTGRDDTTRRQAGAAAMLPPPLPASAKSNDTTSSSGPGVSGVPSRLRPRSMYQTSSHGLLPQASVTGTTRRMMEQGVERPSTAHSPNITRSQSLRKPGSSARVAPPASARTHSRTQSVDTAGINNGISVEAMGKRERPRSSVVPPGDLKGAANDVPVDSTEHATLDNGRHATIRRSGSVRTGATAGHASESVSLATRAGGVPEKRPASRVQSANAEQNKSQSRPAFTTLQQHYTPRKVGKAPTSTFLRPPAPDVEAHAIAPEMAAVQAELLQLHLLHESADRTEKQWELNAKRKLHRRFDEVASLHRVMRESELKTQEQQNLQALTEWSASHSSCSFAEHIQILSGPLQELPLLLHPGGRFERLVSGFQHWVTRVEAIWEAREKDSPSAPGSLTSVEALGDSWRADNASLTRKLTSFQRDLARLAKPPPESSIASIVSACSQLVEGVLEELVIMQKIQEDIVKAEQEWVKTSLQIIARDIGKLLDTEEDLVAWRQ</sequence>
<feature type="compositionally biased region" description="Basic and acidic residues" evidence="1">
    <location>
        <begin position="234"/>
        <end position="244"/>
    </location>
</feature>
<reference evidence="2" key="1">
    <citation type="journal article" date="2020" name="Stud. Mycol.">
        <title>101 Dothideomycetes genomes: a test case for predicting lifestyles and emergence of pathogens.</title>
        <authorList>
            <person name="Haridas S."/>
            <person name="Albert R."/>
            <person name="Binder M."/>
            <person name="Bloem J."/>
            <person name="Labutti K."/>
            <person name="Salamov A."/>
            <person name="Andreopoulos B."/>
            <person name="Baker S."/>
            <person name="Barry K."/>
            <person name="Bills G."/>
            <person name="Bluhm B."/>
            <person name="Cannon C."/>
            <person name="Castanera R."/>
            <person name="Culley D."/>
            <person name="Daum C."/>
            <person name="Ezra D."/>
            <person name="Gonzalez J."/>
            <person name="Henrissat B."/>
            <person name="Kuo A."/>
            <person name="Liang C."/>
            <person name="Lipzen A."/>
            <person name="Lutzoni F."/>
            <person name="Magnuson J."/>
            <person name="Mondo S."/>
            <person name="Nolan M."/>
            <person name="Ohm R."/>
            <person name="Pangilinan J."/>
            <person name="Park H.-J."/>
            <person name="Ramirez L."/>
            <person name="Alfaro M."/>
            <person name="Sun H."/>
            <person name="Tritt A."/>
            <person name="Yoshinaga Y."/>
            <person name="Zwiers L.-H."/>
            <person name="Turgeon B."/>
            <person name="Goodwin S."/>
            <person name="Spatafora J."/>
            <person name="Crous P."/>
            <person name="Grigoriev I."/>
        </authorList>
    </citation>
    <scope>NUCLEOTIDE SEQUENCE</scope>
    <source>
        <strain evidence="2">CBS 379.55</strain>
    </source>
</reference>
<gene>
    <name evidence="2" type="ORF">EI97DRAFT_459663</name>
</gene>
<feature type="compositionally biased region" description="Polar residues" evidence="1">
    <location>
        <begin position="157"/>
        <end position="169"/>
    </location>
</feature>
<evidence type="ECO:0000256" key="1">
    <source>
        <dbReference type="SAM" id="MobiDB-lite"/>
    </source>
</evidence>
<organism evidence="2 3">
    <name type="scientific">Westerdykella ornata</name>
    <dbReference type="NCBI Taxonomy" id="318751"/>
    <lineage>
        <taxon>Eukaryota</taxon>
        <taxon>Fungi</taxon>
        <taxon>Dikarya</taxon>
        <taxon>Ascomycota</taxon>
        <taxon>Pezizomycotina</taxon>
        <taxon>Dothideomycetes</taxon>
        <taxon>Pleosporomycetidae</taxon>
        <taxon>Pleosporales</taxon>
        <taxon>Sporormiaceae</taxon>
        <taxon>Westerdykella</taxon>
    </lineage>
</organism>
<dbReference type="OrthoDB" id="5429993at2759"/>
<feature type="compositionally biased region" description="Low complexity" evidence="1">
    <location>
        <begin position="108"/>
        <end position="119"/>
    </location>
</feature>
<proteinExistence type="predicted"/>
<evidence type="ECO:0000313" key="3">
    <source>
        <dbReference type="Proteomes" id="UP000800097"/>
    </source>
</evidence>
<feature type="compositionally biased region" description="Low complexity" evidence="1">
    <location>
        <begin position="43"/>
        <end position="55"/>
    </location>
</feature>
<accession>A0A6A6JFH2</accession>
<feature type="compositionally biased region" description="Polar residues" evidence="1">
    <location>
        <begin position="126"/>
        <end position="144"/>
    </location>
</feature>
<dbReference type="GeneID" id="54554199"/>
<dbReference type="RefSeq" id="XP_033652564.1">
    <property type="nucleotide sequence ID" value="XM_033801024.1"/>
</dbReference>
<keyword evidence="3" id="KW-1185">Reference proteome</keyword>
<feature type="compositionally biased region" description="Low complexity" evidence="1">
    <location>
        <begin position="174"/>
        <end position="185"/>
    </location>
</feature>
<evidence type="ECO:0000313" key="2">
    <source>
        <dbReference type="EMBL" id="KAF2275025.1"/>
    </source>
</evidence>
<name>A0A6A6JFH2_WESOR</name>
<dbReference type="Proteomes" id="UP000800097">
    <property type="component" value="Unassembled WGS sequence"/>
</dbReference>
<dbReference type="EMBL" id="ML986499">
    <property type="protein sequence ID" value="KAF2275025.1"/>
    <property type="molecule type" value="Genomic_DNA"/>
</dbReference>
<feature type="compositionally biased region" description="Polar residues" evidence="1">
    <location>
        <begin position="1"/>
        <end position="15"/>
    </location>
</feature>
<feature type="compositionally biased region" description="Polar residues" evidence="1">
    <location>
        <begin position="189"/>
        <end position="202"/>
    </location>
</feature>
<feature type="compositionally biased region" description="Polar residues" evidence="1">
    <location>
        <begin position="284"/>
        <end position="302"/>
    </location>
</feature>
<protein>
    <submittedName>
        <fullName evidence="2">Uncharacterized protein</fullName>
    </submittedName>
</protein>
<dbReference type="AlphaFoldDB" id="A0A6A6JFH2"/>